<reference evidence="1" key="1">
    <citation type="journal article" date="2020" name="Stud. Mycol.">
        <title>101 Dothideomycetes genomes: a test case for predicting lifestyles and emergence of pathogens.</title>
        <authorList>
            <person name="Haridas S."/>
            <person name="Albert R."/>
            <person name="Binder M."/>
            <person name="Bloem J."/>
            <person name="Labutti K."/>
            <person name="Salamov A."/>
            <person name="Andreopoulos B."/>
            <person name="Baker S."/>
            <person name="Barry K."/>
            <person name="Bills G."/>
            <person name="Bluhm B."/>
            <person name="Cannon C."/>
            <person name="Castanera R."/>
            <person name="Culley D."/>
            <person name="Daum C."/>
            <person name="Ezra D."/>
            <person name="Gonzalez J."/>
            <person name="Henrissat B."/>
            <person name="Kuo A."/>
            <person name="Liang C."/>
            <person name="Lipzen A."/>
            <person name="Lutzoni F."/>
            <person name="Magnuson J."/>
            <person name="Mondo S."/>
            <person name="Nolan M."/>
            <person name="Ohm R."/>
            <person name="Pangilinan J."/>
            <person name="Park H.-J."/>
            <person name="Ramirez L."/>
            <person name="Alfaro M."/>
            <person name="Sun H."/>
            <person name="Tritt A."/>
            <person name="Yoshinaga Y."/>
            <person name="Zwiers L.-H."/>
            <person name="Turgeon B."/>
            <person name="Goodwin S."/>
            <person name="Spatafora J."/>
            <person name="Crous P."/>
            <person name="Grigoriev I."/>
        </authorList>
    </citation>
    <scope>NUCLEOTIDE SEQUENCE</scope>
    <source>
        <strain evidence="1">CBS 627.86</strain>
    </source>
</reference>
<protein>
    <submittedName>
        <fullName evidence="1">Uncharacterized protein</fullName>
    </submittedName>
</protein>
<accession>A0A6A5ZFL0</accession>
<dbReference type="OrthoDB" id="3684889at2759"/>
<dbReference type="Proteomes" id="UP000799770">
    <property type="component" value="Unassembled WGS sequence"/>
</dbReference>
<evidence type="ECO:0000313" key="2">
    <source>
        <dbReference type="Proteomes" id="UP000799770"/>
    </source>
</evidence>
<keyword evidence="2" id="KW-1185">Reference proteome</keyword>
<gene>
    <name evidence="1" type="ORF">BDV96DRAFT_644358</name>
</gene>
<sequence length="269" mass="31071">MLDEKLPRELRDMVYLYIGPGEQVIVKVDPWSDSRDLDSAPRSGRFYGCDHIWDEEFVGSTTLRELIEHWYRTSLFDFGCSPGRFRSMESMANEWTWTYGLVPAAFIEQVSVCIIEADLDGLISEQDPHYLKYINSRMEALFVFKVITKIHIDMRWFMDRWAADSINHGMKPFGSERQLRACIRVLVPLAKRLNAAGYFIEVGFGKYETMSSTDGEISETAWLAKLEDFERFDVEQRTGKRVRAKKAATMMSISADPPVFAKEGVLQKF</sequence>
<name>A0A6A5ZFL0_9PLEO</name>
<dbReference type="AlphaFoldDB" id="A0A6A5ZFL0"/>
<dbReference type="EMBL" id="ML977318">
    <property type="protein sequence ID" value="KAF2118026.1"/>
    <property type="molecule type" value="Genomic_DNA"/>
</dbReference>
<organism evidence="1 2">
    <name type="scientific">Lophiotrema nucula</name>
    <dbReference type="NCBI Taxonomy" id="690887"/>
    <lineage>
        <taxon>Eukaryota</taxon>
        <taxon>Fungi</taxon>
        <taxon>Dikarya</taxon>
        <taxon>Ascomycota</taxon>
        <taxon>Pezizomycotina</taxon>
        <taxon>Dothideomycetes</taxon>
        <taxon>Pleosporomycetidae</taxon>
        <taxon>Pleosporales</taxon>
        <taxon>Lophiotremataceae</taxon>
        <taxon>Lophiotrema</taxon>
    </lineage>
</organism>
<evidence type="ECO:0000313" key="1">
    <source>
        <dbReference type="EMBL" id="KAF2118026.1"/>
    </source>
</evidence>
<proteinExistence type="predicted"/>